<evidence type="ECO:0008006" key="4">
    <source>
        <dbReference type="Google" id="ProtNLM"/>
    </source>
</evidence>
<sequence>MQTRRKKYSVVTRPGGVPPPFGTNPVVTTPFGPTPLPAGGIEVTPFPSQEPAAEPDRGSDTPDRPSSFRRDMRRGSSPRGLMIDIDKVVSHDPGTRSVSQLGARVPKSSVYSMYQDNQSADKIE</sequence>
<dbReference type="EMBL" id="BLXT01001278">
    <property type="protein sequence ID" value="GFN84108.1"/>
    <property type="molecule type" value="Genomic_DNA"/>
</dbReference>
<accession>A0AAV3YPP8</accession>
<evidence type="ECO:0000313" key="3">
    <source>
        <dbReference type="Proteomes" id="UP000735302"/>
    </source>
</evidence>
<name>A0AAV3YPP8_9GAST</name>
<feature type="region of interest" description="Disordered" evidence="1">
    <location>
        <begin position="1"/>
        <end position="124"/>
    </location>
</feature>
<protein>
    <recommendedName>
        <fullName evidence="4">Transformer</fullName>
    </recommendedName>
</protein>
<evidence type="ECO:0000256" key="1">
    <source>
        <dbReference type="SAM" id="MobiDB-lite"/>
    </source>
</evidence>
<feature type="compositionally biased region" description="Basic and acidic residues" evidence="1">
    <location>
        <begin position="84"/>
        <end position="94"/>
    </location>
</feature>
<dbReference type="AlphaFoldDB" id="A0AAV3YPP8"/>
<feature type="compositionally biased region" description="Basic and acidic residues" evidence="1">
    <location>
        <begin position="54"/>
        <end position="74"/>
    </location>
</feature>
<organism evidence="2 3">
    <name type="scientific">Plakobranchus ocellatus</name>
    <dbReference type="NCBI Taxonomy" id="259542"/>
    <lineage>
        <taxon>Eukaryota</taxon>
        <taxon>Metazoa</taxon>
        <taxon>Spiralia</taxon>
        <taxon>Lophotrochozoa</taxon>
        <taxon>Mollusca</taxon>
        <taxon>Gastropoda</taxon>
        <taxon>Heterobranchia</taxon>
        <taxon>Euthyneura</taxon>
        <taxon>Panpulmonata</taxon>
        <taxon>Sacoglossa</taxon>
        <taxon>Placobranchoidea</taxon>
        <taxon>Plakobranchidae</taxon>
        <taxon>Plakobranchus</taxon>
    </lineage>
</organism>
<gene>
    <name evidence="2" type="ORF">PoB_001061400</name>
</gene>
<dbReference type="Proteomes" id="UP000735302">
    <property type="component" value="Unassembled WGS sequence"/>
</dbReference>
<feature type="compositionally biased region" description="Polar residues" evidence="1">
    <location>
        <begin position="109"/>
        <end position="118"/>
    </location>
</feature>
<keyword evidence="3" id="KW-1185">Reference proteome</keyword>
<proteinExistence type="predicted"/>
<comment type="caution">
    <text evidence="2">The sequence shown here is derived from an EMBL/GenBank/DDBJ whole genome shotgun (WGS) entry which is preliminary data.</text>
</comment>
<reference evidence="2 3" key="1">
    <citation type="journal article" date="2021" name="Elife">
        <title>Chloroplast acquisition without the gene transfer in kleptoplastic sea slugs, Plakobranchus ocellatus.</title>
        <authorList>
            <person name="Maeda T."/>
            <person name="Takahashi S."/>
            <person name="Yoshida T."/>
            <person name="Shimamura S."/>
            <person name="Takaki Y."/>
            <person name="Nagai Y."/>
            <person name="Toyoda A."/>
            <person name="Suzuki Y."/>
            <person name="Arimoto A."/>
            <person name="Ishii H."/>
            <person name="Satoh N."/>
            <person name="Nishiyama T."/>
            <person name="Hasebe M."/>
            <person name="Maruyama T."/>
            <person name="Minagawa J."/>
            <person name="Obokata J."/>
            <person name="Shigenobu S."/>
        </authorList>
    </citation>
    <scope>NUCLEOTIDE SEQUENCE [LARGE SCALE GENOMIC DNA]</scope>
</reference>
<evidence type="ECO:0000313" key="2">
    <source>
        <dbReference type="EMBL" id="GFN84108.1"/>
    </source>
</evidence>
<feature type="non-terminal residue" evidence="2">
    <location>
        <position position="124"/>
    </location>
</feature>